<protein>
    <submittedName>
        <fullName evidence="5">Purine catabolism regulatory protein</fullName>
    </submittedName>
</protein>
<dbReference type="InterPro" id="IPR029016">
    <property type="entry name" value="GAF-like_dom_sf"/>
</dbReference>
<feature type="domain" description="Purine catabolism PurC-like" evidence="2">
    <location>
        <begin position="11"/>
        <end position="130"/>
    </location>
</feature>
<name>A0A8A0RNJ3_9FIRM</name>
<gene>
    <name evidence="5" type="primary">pucR_7</name>
    <name evidence="5" type="ORF">H0A61_01517</name>
</gene>
<evidence type="ECO:0000313" key="5">
    <source>
        <dbReference type="EMBL" id="QSQ09158.1"/>
    </source>
</evidence>
<dbReference type="Gene3D" id="3.30.450.40">
    <property type="match status" value="1"/>
</dbReference>
<sequence>MIYEYGVTVEEALKLPAFKGANLVAGEKGRFKVIKYVDVMEVPDAVNWVREQEMLLTTAYAIKNDAKAQEDLIIKLAEVKASALCIKPGRFIDRIPQKIINLAEKLDFPVIELPPEVPYIDIINQVLSRILSKKTSFLETINKIHNTLTDAVLEGGGLQAICSKLAELTGNPIAIFSSSSRIIAFSGKQGEICQLTDQLQLIKEYGRYDKCDKHNETNSPSTRILESERGKFIITPIVIERRLYGFLVMFGYSHQDSELNIKALEQGAVVAALEFLKDKNVQETKKRIMKDLINDLLEGNISNPDVLQERGRYLGWDLKKGMQVMVADIEERHTRYNGKEEGNIGNVQEFKNPLLDIVKVTVKKIDPGSIITDKSERVVILINIPDDYRRSPNNLYSYTKGIAVNIQREVTANLNEVNINLGIGRYYGDIQNISKGYKEALEALNLGKGILGPGKVVHFDDLGVYKVMLDVSDKRILKNFALKYLQPLIDYDEQYGSDLITTLEAYLKNDKKISRTADELFIHRNTVRYRIDRINDILGVDLEDGEMLFNIYFSLKALKVIDSTY</sequence>
<keyword evidence="6" id="KW-1185">Reference proteome</keyword>
<evidence type="ECO:0000259" key="3">
    <source>
        <dbReference type="Pfam" id="PF13556"/>
    </source>
</evidence>
<dbReference type="InterPro" id="IPR042070">
    <property type="entry name" value="PucR_C-HTH_sf"/>
</dbReference>
<dbReference type="InterPro" id="IPR025736">
    <property type="entry name" value="PucR_C-HTH_dom"/>
</dbReference>
<feature type="domain" description="PucR C-terminal helix-turn-helix" evidence="3">
    <location>
        <begin position="499"/>
        <end position="557"/>
    </location>
</feature>
<dbReference type="InterPro" id="IPR041522">
    <property type="entry name" value="CdaR_GGDEF"/>
</dbReference>
<dbReference type="AlphaFoldDB" id="A0A8A0RNJ3"/>
<evidence type="ECO:0000256" key="1">
    <source>
        <dbReference type="ARBA" id="ARBA00006754"/>
    </source>
</evidence>
<accession>A0A8A0RNJ3</accession>
<dbReference type="Pfam" id="PF07905">
    <property type="entry name" value="PucR"/>
    <property type="match status" value="1"/>
</dbReference>
<evidence type="ECO:0000259" key="2">
    <source>
        <dbReference type="Pfam" id="PF07905"/>
    </source>
</evidence>
<dbReference type="Pfam" id="PF17853">
    <property type="entry name" value="GGDEF_2"/>
    <property type="match status" value="1"/>
</dbReference>
<dbReference type="PANTHER" id="PTHR33744:SF1">
    <property type="entry name" value="DNA-BINDING TRANSCRIPTIONAL ACTIVATOR ADER"/>
    <property type="match status" value="1"/>
</dbReference>
<reference evidence="5" key="1">
    <citation type="submission" date="2020-07" db="EMBL/GenBank/DDBJ databases">
        <title>Koleobacter methoxysyntrophicus gen. nov., sp. nov., a novel anaerobic bacterium isolated from deep subsurface oil field and proposal of Koleobacterales ord. nov. in the phylum Firmicutes.</title>
        <authorList>
            <person name="Sakamoto S."/>
            <person name="Tamaki H."/>
        </authorList>
    </citation>
    <scope>NUCLEOTIDE SEQUENCE</scope>
    <source>
        <strain evidence="5">NRmbB1</strain>
    </source>
</reference>
<dbReference type="Gene3D" id="1.10.10.2840">
    <property type="entry name" value="PucR C-terminal helix-turn-helix domain"/>
    <property type="match status" value="1"/>
</dbReference>
<dbReference type="Pfam" id="PF13556">
    <property type="entry name" value="HTH_30"/>
    <property type="match status" value="1"/>
</dbReference>
<dbReference type="KEGG" id="kme:H0A61_01517"/>
<feature type="domain" description="CdaR GGDEF-like" evidence="4">
    <location>
        <begin position="299"/>
        <end position="445"/>
    </location>
</feature>
<dbReference type="EMBL" id="CP059066">
    <property type="protein sequence ID" value="QSQ09158.1"/>
    <property type="molecule type" value="Genomic_DNA"/>
</dbReference>
<dbReference type="Proteomes" id="UP000662904">
    <property type="component" value="Chromosome"/>
</dbReference>
<evidence type="ECO:0000259" key="4">
    <source>
        <dbReference type="Pfam" id="PF17853"/>
    </source>
</evidence>
<dbReference type="InterPro" id="IPR051448">
    <property type="entry name" value="CdaR-like_regulators"/>
</dbReference>
<dbReference type="InterPro" id="IPR012914">
    <property type="entry name" value="PucR_dom"/>
</dbReference>
<organism evidence="5 6">
    <name type="scientific">Koleobacter methoxysyntrophicus</name>
    <dbReference type="NCBI Taxonomy" id="2751313"/>
    <lineage>
        <taxon>Bacteria</taxon>
        <taxon>Bacillati</taxon>
        <taxon>Bacillota</taxon>
        <taxon>Clostridia</taxon>
        <taxon>Koleobacterales</taxon>
        <taxon>Koleobacteraceae</taxon>
        <taxon>Koleobacter</taxon>
    </lineage>
</organism>
<comment type="similarity">
    <text evidence="1">Belongs to the CdaR family.</text>
</comment>
<proteinExistence type="inferred from homology"/>
<dbReference type="PANTHER" id="PTHR33744">
    <property type="entry name" value="CARBOHYDRATE DIACID REGULATOR"/>
    <property type="match status" value="1"/>
</dbReference>
<evidence type="ECO:0000313" key="6">
    <source>
        <dbReference type="Proteomes" id="UP000662904"/>
    </source>
</evidence>